<dbReference type="InterPro" id="IPR027417">
    <property type="entry name" value="P-loop_NTPase"/>
</dbReference>
<evidence type="ECO:0000313" key="4">
    <source>
        <dbReference type="RefSeq" id="XP_018816060.1"/>
    </source>
</evidence>
<keyword evidence="1" id="KW-0347">Helicase</keyword>
<feature type="domain" description="DNA helicase Pif1-like DEAD-box helicase" evidence="2">
    <location>
        <begin position="46"/>
        <end position="208"/>
    </location>
</feature>
<accession>A0A2I4E9I1</accession>
<dbReference type="GO" id="GO:0006310">
    <property type="term" value="P:DNA recombination"/>
    <property type="evidence" value="ECO:0007669"/>
    <property type="project" value="UniProtKB-KW"/>
</dbReference>
<keyword evidence="1" id="KW-0234">DNA repair</keyword>
<sequence>MGKDINTFHLVDNDVGFDDDQIESRLINDELTIIISEEDLLASSTLNHQQQNAYNAILQKVFRNQPGAFFIDGTGCTVKPYIYKALIATVRSKQLITLAIASYSIAASIFPRDQTAHSRIKISLDKNAACSVSKHGGFARLIQLARLIIWDETPMSRKESIEALDKMLRNINNSELTFGGKVIVFGGDFRQVLSVVRKGISQEQIDASFILMDHTE</sequence>
<dbReference type="GeneID" id="108987585"/>
<gene>
    <name evidence="4" type="primary">LOC108987585</name>
</gene>
<keyword evidence="1" id="KW-0378">Hydrolase</keyword>
<dbReference type="PANTHER" id="PTHR10492:SF94">
    <property type="entry name" value="ATP-DEPENDENT DNA HELICASE"/>
    <property type="match status" value="1"/>
</dbReference>
<evidence type="ECO:0000259" key="2">
    <source>
        <dbReference type="Pfam" id="PF05970"/>
    </source>
</evidence>
<dbReference type="Gene3D" id="3.40.50.300">
    <property type="entry name" value="P-loop containing nucleotide triphosphate hydrolases"/>
    <property type="match status" value="1"/>
</dbReference>
<proteinExistence type="inferred from homology"/>
<dbReference type="PANTHER" id="PTHR10492">
    <property type="match status" value="1"/>
</dbReference>
<protein>
    <recommendedName>
        <fullName evidence="1">ATP-dependent DNA helicase</fullName>
        <ecNumber evidence="1">5.6.2.3</ecNumber>
    </recommendedName>
</protein>
<keyword evidence="1" id="KW-0227">DNA damage</keyword>
<dbReference type="InterPro" id="IPR010285">
    <property type="entry name" value="DNA_helicase_pif1-like_DEAD"/>
</dbReference>
<dbReference type="GO" id="GO:0000723">
    <property type="term" value="P:telomere maintenance"/>
    <property type="evidence" value="ECO:0007669"/>
    <property type="project" value="InterPro"/>
</dbReference>
<comment type="catalytic activity">
    <reaction evidence="1">
        <text>ATP + H2O = ADP + phosphate + H(+)</text>
        <dbReference type="Rhea" id="RHEA:13065"/>
        <dbReference type="ChEBI" id="CHEBI:15377"/>
        <dbReference type="ChEBI" id="CHEBI:15378"/>
        <dbReference type="ChEBI" id="CHEBI:30616"/>
        <dbReference type="ChEBI" id="CHEBI:43474"/>
        <dbReference type="ChEBI" id="CHEBI:456216"/>
        <dbReference type="EC" id="5.6.2.3"/>
    </reaction>
</comment>
<dbReference type="RefSeq" id="XP_018816060.1">
    <property type="nucleotide sequence ID" value="XM_018960515.1"/>
</dbReference>
<organism evidence="3 4">
    <name type="scientific">Juglans regia</name>
    <name type="common">English walnut</name>
    <dbReference type="NCBI Taxonomy" id="51240"/>
    <lineage>
        <taxon>Eukaryota</taxon>
        <taxon>Viridiplantae</taxon>
        <taxon>Streptophyta</taxon>
        <taxon>Embryophyta</taxon>
        <taxon>Tracheophyta</taxon>
        <taxon>Spermatophyta</taxon>
        <taxon>Magnoliopsida</taxon>
        <taxon>eudicotyledons</taxon>
        <taxon>Gunneridae</taxon>
        <taxon>Pentapetalae</taxon>
        <taxon>rosids</taxon>
        <taxon>fabids</taxon>
        <taxon>Fagales</taxon>
        <taxon>Juglandaceae</taxon>
        <taxon>Juglans</taxon>
    </lineage>
</organism>
<dbReference type="Pfam" id="PF05970">
    <property type="entry name" value="PIF1"/>
    <property type="match status" value="1"/>
</dbReference>
<name>A0A2I4E9I1_JUGRE</name>
<keyword evidence="1" id="KW-0233">DNA recombination</keyword>
<comment type="similarity">
    <text evidence="1">Belongs to the helicase family.</text>
</comment>
<evidence type="ECO:0000256" key="1">
    <source>
        <dbReference type="RuleBase" id="RU363044"/>
    </source>
</evidence>
<dbReference type="STRING" id="51240.A0A2I4E9I1"/>
<dbReference type="GO" id="GO:0016887">
    <property type="term" value="F:ATP hydrolysis activity"/>
    <property type="evidence" value="ECO:0007669"/>
    <property type="project" value="RHEA"/>
</dbReference>
<dbReference type="GO" id="GO:0006281">
    <property type="term" value="P:DNA repair"/>
    <property type="evidence" value="ECO:0007669"/>
    <property type="project" value="UniProtKB-KW"/>
</dbReference>
<keyword evidence="1" id="KW-0067">ATP-binding</keyword>
<dbReference type="OrthoDB" id="1734449at2759"/>
<dbReference type="GO" id="GO:0005524">
    <property type="term" value="F:ATP binding"/>
    <property type="evidence" value="ECO:0007669"/>
    <property type="project" value="UniProtKB-KW"/>
</dbReference>
<keyword evidence="1" id="KW-0547">Nucleotide-binding</keyword>
<dbReference type="Gramene" id="Jr07_16850_p1">
    <property type="protein sequence ID" value="cds.Jr07_16850_p1"/>
    <property type="gene ID" value="Jr07_16850"/>
</dbReference>
<dbReference type="KEGG" id="jre:108987585"/>
<reference evidence="4" key="1">
    <citation type="submission" date="2025-08" db="UniProtKB">
        <authorList>
            <consortium name="RefSeq"/>
        </authorList>
    </citation>
    <scope>IDENTIFICATION</scope>
    <source>
        <tissue evidence="4">Leaves</tissue>
    </source>
</reference>
<dbReference type="SUPFAM" id="SSF52540">
    <property type="entry name" value="P-loop containing nucleoside triphosphate hydrolases"/>
    <property type="match status" value="1"/>
</dbReference>
<evidence type="ECO:0000313" key="3">
    <source>
        <dbReference type="Proteomes" id="UP000235220"/>
    </source>
</evidence>
<dbReference type="GO" id="GO:0043139">
    <property type="term" value="F:5'-3' DNA helicase activity"/>
    <property type="evidence" value="ECO:0007669"/>
    <property type="project" value="UniProtKB-EC"/>
</dbReference>
<comment type="cofactor">
    <cofactor evidence="1">
        <name>Mg(2+)</name>
        <dbReference type="ChEBI" id="CHEBI:18420"/>
    </cofactor>
</comment>
<dbReference type="AlphaFoldDB" id="A0A2I4E9I1"/>
<dbReference type="Proteomes" id="UP000235220">
    <property type="component" value="Chromosome 7"/>
</dbReference>
<dbReference type="EC" id="5.6.2.3" evidence="1"/>
<keyword evidence="3" id="KW-1185">Reference proteome</keyword>